<gene>
    <name evidence="1" type="ORF">TNCT_472131</name>
</gene>
<evidence type="ECO:0000313" key="2">
    <source>
        <dbReference type="Proteomes" id="UP000887116"/>
    </source>
</evidence>
<proteinExistence type="predicted"/>
<name>A0A8X6LMZ9_TRICU</name>
<comment type="caution">
    <text evidence="1">The sequence shown here is derived from an EMBL/GenBank/DDBJ whole genome shotgun (WGS) entry which is preliminary data.</text>
</comment>
<protein>
    <submittedName>
        <fullName evidence="1">Uncharacterized protein</fullName>
    </submittedName>
</protein>
<dbReference type="Proteomes" id="UP000887116">
    <property type="component" value="Unassembled WGS sequence"/>
</dbReference>
<sequence>MHSAAWQKRHNAVLKRVQNAVAFKGKVISVNQAVDKGLRPDLVAEVGGELFLIDITIPSRIGDQRSIKLDSGRWRSTARSSNFSKNVAGARFTLFRSLLAHWGLGTPSMMGSSRRLLQKAISAFSVSSASRTASVGPETFTFTI</sequence>
<accession>A0A8X6LMZ9</accession>
<dbReference type="AlphaFoldDB" id="A0A8X6LMZ9"/>
<organism evidence="1 2">
    <name type="scientific">Trichonephila clavata</name>
    <name type="common">Joro spider</name>
    <name type="synonym">Nephila clavata</name>
    <dbReference type="NCBI Taxonomy" id="2740835"/>
    <lineage>
        <taxon>Eukaryota</taxon>
        <taxon>Metazoa</taxon>
        <taxon>Ecdysozoa</taxon>
        <taxon>Arthropoda</taxon>
        <taxon>Chelicerata</taxon>
        <taxon>Arachnida</taxon>
        <taxon>Araneae</taxon>
        <taxon>Araneomorphae</taxon>
        <taxon>Entelegynae</taxon>
        <taxon>Araneoidea</taxon>
        <taxon>Nephilidae</taxon>
        <taxon>Trichonephila</taxon>
    </lineage>
</organism>
<dbReference type="EMBL" id="BMAO01017568">
    <property type="protein sequence ID" value="GFR16631.1"/>
    <property type="molecule type" value="Genomic_DNA"/>
</dbReference>
<reference evidence="1" key="1">
    <citation type="submission" date="2020-07" db="EMBL/GenBank/DDBJ databases">
        <title>Multicomponent nature underlies the extraordinary mechanical properties of spider dragline silk.</title>
        <authorList>
            <person name="Kono N."/>
            <person name="Nakamura H."/>
            <person name="Mori M."/>
            <person name="Yoshida Y."/>
            <person name="Ohtoshi R."/>
            <person name="Malay A.D."/>
            <person name="Moran D.A.P."/>
            <person name="Tomita M."/>
            <person name="Numata K."/>
            <person name="Arakawa K."/>
        </authorList>
    </citation>
    <scope>NUCLEOTIDE SEQUENCE</scope>
</reference>
<keyword evidence="2" id="KW-1185">Reference proteome</keyword>
<evidence type="ECO:0000313" key="1">
    <source>
        <dbReference type="EMBL" id="GFR16631.1"/>
    </source>
</evidence>